<dbReference type="Pfam" id="PF13400">
    <property type="entry name" value="Tad"/>
    <property type="match status" value="1"/>
</dbReference>
<dbReference type="Proteomes" id="UP000037843">
    <property type="component" value="Unassembled WGS sequence"/>
</dbReference>
<evidence type="ECO:0000259" key="1">
    <source>
        <dbReference type="Pfam" id="PF13400"/>
    </source>
</evidence>
<accession>A0A7V8LQP6</accession>
<protein>
    <submittedName>
        <fullName evidence="2">Pilus assembly protein TadE</fullName>
    </submittedName>
</protein>
<gene>
    <name evidence="2" type="ORF">AN908_10730</name>
    <name evidence="3" type="ORF">AN912_15535</name>
</gene>
<evidence type="ECO:0000313" key="4">
    <source>
        <dbReference type="Proteomes" id="UP000037843"/>
    </source>
</evidence>
<dbReference type="NCBIfam" id="TIGR03816">
    <property type="entry name" value="tadE_like_DECH"/>
    <property type="match status" value="1"/>
</dbReference>
<feature type="domain" description="Putative Flp pilus-assembly TadG-like N-terminal" evidence="1">
    <location>
        <begin position="2"/>
        <end position="38"/>
    </location>
</feature>
<comment type="caution">
    <text evidence="2">The sequence shown here is derived from an EMBL/GenBank/DDBJ whole genome shotgun (WGS) entry which is preliminary data.</text>
</comment>
<dbReference type="InterPro" id="IPR021202">
    <property type="entry name" value="Rv3654c-like"/>
</dbReference>
<reference evidence="4 5" key="1">
    <citation type="submission" date="2015-09" db="EMBL/GenBank/DDBJ databases">
        <title>Genome Sequences of Mycobacterium immunogenum Isolates, Recuperated from a Chloraminated Drinking Water Distribution System Simulator Subjected to Episodes of Nitrification.</title>
        <authorList>
            <person name="Gomez-Alvarez V."/>
            <person name="Revetta R.P."/>
        </authorList>
    </citation>
    <scope>NUCLEOTIDE SEQUENCE [LARGE SCALE GENOMIC DNA]</scope>
    <source>
        <strain evidence="2 4">H008</strain>
        <strain evidence="3 5">H076</strain>
    </source>
</reference>
<dbReference type="EMBL" id="LJFO01000004">
    <property type="protein sequence ID" value="KPG13328.1"/>
    <property type="molecule type" value="Genomic_DNA"/>
</dbReference>
<name>A0A7V8LQP6_9MYCO</name>
<proteinExistence type="predicted"/>
<evidence type="ECO:0000313" key="2">
    <source>
        <dbReference type="EMBL" id="KPG13328.1"/>
    </source>
</evidence>
<keyword evidence="5" id="KW-1185">Reference proteome</keyword>
<evidence type="ECO:0000313" key="5">
    <source>
        <dbReference type="Proteomes" id="UP000037962"/>
    </source>
</evidence>
<dbReference type="KEGG" id="miz:BAB75_02940"/>
<dbReference type="InterPro" id="IPR028087">
    <property type="entry name" value="Tad_N"/>
</dbReference>
<evidence type="ECO:0000313" key="3">
    <source>
        <dbReference type="EMBL" id="KPG32962.1"/>
    </source>
</evidence>
<dbReference type="Proteomes" id="UP000037962">
    <property type="component" value="Unassembled WGS sequence"/>
</dbReference>
<dbReference type="AlphaFoldDB" id="A0A7V8LQP6"/>
<organism evidence="2 4">
    <name type="scientific">Mycobacteroides immunogenum</name>
    <dbReference type="NCBI Taxonomy" id="83262"/>
    <lineage>
        <taxon>Bacteria</taxon>
        <taxon>Bacillati</taxon>
        <taxon>Actinomycetota</taxon>
        <taxon>Actinomycetes</taxon>
        <taxon>Mycobacteriales</taxon>
        <taxon>Mycobacteriaceae</taxon>
        <taxon>Mycobacteroides</taxon>
    </lineage>
</organism>
<sequence>MVAVLLVLTAGGAAVGSAVVARHRAQAVADLAALAGAQHALYGAAPACVEVGVIARRMGAAVASCVVEDLDVVVGVSVPVMLGRFGMGPARAAARAGPVTEST</sequence>
<dbReference type="EMBL" id="LJFS01000018">
    <property type="protein sequence ID" value="KPG32962.1"/>
    <property type="molecule type" value="Genomic_DNA"/>
</dbReference>